<evidence type="ECO:0000259" key="4">
    <source>
        <dbReference type="Pfam" id="PF13649"/>
    </source>
</evidence>
<evidence type="ECO:0000256" key="2">
    <source>
        <dbReference type="ARBA" id="ARBA00022679"/>
    </source>
</evidence>
<evidence type="ECO:0000313" key="5">
    <source>
        <dbReference type="EMBL" id="RIV81250.1"/>
    </source>
</evidence>
<evidence type="ECO:0000313" key="6">
    <source>
        <dbReference type="Proteomes" id="UP000285092"/>
    </source>
</evidence>
<feature type="domain" description="Methyltransferase" evidence="4">
    <location>
        <begin position="42"/>
        <end position="130"/>
    </location>
</feature>
<dbReference type="PANTHER" id="PTHR43464:SF19">
    <property type="entry name" value="UBIQUINONE BIOSYNTHESIS O-METHYLTRANSFERASE, MITOCHONDRIAL"/>
    <property type="match status" value="1"/>
</dbReference>
<evidence type="ECO:0000256" key="3">
    <source>
        <dbReference type="ARBA" id="ARBA00022691"/>
    </source>
</evidence>
<sequence length="196" mass="21536">MSDAATLAFYEREAPRYTLGGAQGPSRHLDAFLDRLIPGARILEVGCGGGRDAARMIARGFDVDPTDGCLAMAKKAQERLDRPVRVMRFEQLGADAAYDAVWAHASLLHGPLSELSDVLKRVARALRPGGWHFANYKLGHGEGRDCFGRYYSFPTEDDLCTVYREAAPWQAVVVDRYQGSGFDGVAADWLALVMRA</sequence>
<gene>
    <name evidence="5" type="ORF">D2V04_01175</name>
</gene>
<comment type="caution">
    <text evidence="5">The sequence shown here is derived from an EMBL/GenBank/DDBJ whole genome shotgun (WGS) entry which is preliminary data.</text>
</comment>
<organism evidence="5 6">
    <name type="scientific">Pelagerythrobacter aerophilus</name>
    <dbReference type="NCBI Taxonomy" id="2306995"/>
    <lineage>
        <taxon>Bacteria</taxon>
        <taxon>Pseudomonadati</taxon>
        <taxon>Pseudomonadota</taxon>
        <taxon>Alphaproteobacteria</taxon>
        <taxon>Sphingomonadales</taxon>
        <taxon>Erythrobacteraceae</taxon>
        <taxon>Pelagerythrobacter</taxon>
    </lineage>
</organism>
<dbReference type="InterPro" id="IPR041698">
    <property type="entry name" value="Methyltransf_25"/>
</dbReference>
<dbReference type="Proteomes" id="UP000285092">
    <property type="component" value="Unassembled WGS sequence"/>
</dbReference>
<dbReference type="InterPro" id="IPR029063">
    <property type="entry name" value="SAM-dependent_MTases_sf"/>
</dbReference>
<proteinExistence type="predicted"/>
<dbReference type="AlphaFoldDB" id="A0A418NLY2"/>
<keyword evidence="1 5" id="KW-0489">Methyltransferase</keyword>
<dbReference type="OrthoDB" id="9804312at2"/>
<evidence type="ECO:0000256" key="1">
    <source>
        <dbReference type="ARBA" id="ARBA00022603"/>
    </source>
</evidence>
<dbReference type="GO" id="GO:0008168">
    <property type="term" value="F:methyltransferase activity"/>
    <property type="evidence" value="ECO:0007669"/>
    <property type="project" value="UniProtKB-KW"/>
</dbReference>
<dbReference type="SUPFAM" id="SSF53335">
    <property type="entry name" value="S-adenosyl-L-methionine-dependent methyltransferases"/>
    <property type="match status" value="1"/>
</dbReference>
<keyword evidence="3" id="KW-0949">S-adenosyl-L-methionine</keyword>
<dbReference type="RefSeq" id="WP_119511551.1">
    <property type="nucleotide sequence ID" value="NZ_QXFK01000005.1"/>
</dbReference>
<protein>
    <submittedName>
        <fullName evidence="5">Class I SAM-dependent methyltransferase</fullName>
    </submittedName>
</protein>
<dbReference type="GO" id="GO:0032259">
    <property type="term" value="P:methylation"/>
    <property type="evidence" value="ECO:0007669"/>
    <property type="project" value="UniProtKB-KW"/>
</dbReference>
<dbReference type="PANTHER" id="PTHR43464">
    <property type="entry name" value="METHYLTRANSFERASE"/>
    <property type="match status" value="1"/>
</dbReference>
<accession>A0A418NLY2</accession>
<keyword evidence="2 5" id="KW-0808">Transferase</keyword>
<dbReference type="Pfam" id="PF13649">
    <property type="entry name" value="Methyltransf_25"/>
    <property type="match status" value="1"/>
</dbReference>
<dbReference type="Gene3D" id="3.40.50.150">
    <property type="entry name" value="Vaccinia Virus protein VP39"/>
    <property type="match status" value="1"/>
</dbReference>
<name>A0A418NLY2_9SPHN</name>
<dbReference type="CDD" id="cd02440">
    <property type="entry name" value="AdoMet_MTases"/>
    <property type="match status" value="1"/>
</dbReference>
<keyword evidence="6" id="KW-1185">Reference proteome</keyword>
<reference evidence="5 6" key="1">
    <citation type="submission" date="2018-08" db="EMBL/GenBank/DDBJ databases">
        <title>Altererythrobacter sp.Ery1 and Ery12, the genome sequencing of novel strains in genus Alterythrobacter.</title>
        <authorList>
            <person name="Cheng H."/>
            <person name="Wu Y.-H."/>
            <person name="Fang C."/>
            <person name="Xu X.-W."/>
        </authorList>
    </citation>
    <scope>NUCLEOTIDE SEQUENCE [LARGE SCALE GENOMIC DNA]</scope>
    <source>
        <strain evidence="5 6">Ery1</strain>
    </source>
</reference>
<dbReference type="EMBL" id="QXFK01000005">
    <property type="protein sequence ID" value="RIV81250.1"/>
    <property type="molecule type" value="Genomic_DNA"/>
</dbReference>